<dbReference type="GO" id="GO:0004519">
    <property type="term" value="F:endonuclease activity"/>
    <property type="evidence" value="ECO:0007669"/>
    <property type="project" value="UniProtKB-KW"/>
</dbReference>
<sequence>MQILEPQYFTIPEYLNLEDKADFKSEYIDGIIIPMAGGTANHNRISGNFYAILNFAFRQQDYEVFNSDMRLWIPKQRIYTYLDISIVAGKIEFLENRTDTITNPKLIVEVLSKSTESYDREGKFKVYRTIPSFEEYLLVEQDRIFVEHFYKTANKRWSLQEYDAEDELINLVTVPLEIKLQDLYNKVEFEVKSDVEQ</sequence>
<proteinExistence type="predicted"/>
<dbReference type="EMBL" id="JACJTB010000050">
    <property type="protein sequence ID" value="MBD2597768.1"/>
    <property type="molecule type" value="Genomic_DNA"/>
</dbReference>
<accession>A0ABR8G3F2</accession>
<evidence type="ECO:0000313" key="3">
    <source>
        <dbReference type="Proteomes" id="UP000603457"/>
    </source>
</evidence>
<keyword evidence="2" id="KW-0255">Endonuclease</keyword>
<keyword evidence="2" id="KW-0540">Nuclease</keyword>
<dbReference type="PANTHER" id="PTHR36558">
    <property type="entry name" value="GLR1098 PROTEIN"/>
    <property type="match status" value="1"/>
</dbReference>
<gene>
    <name evidence="2" type="ORF">H6G74_26095</name>
</gene>
<dbReference type="Pfam" id="PF05685">
    <property type="entry name" value="Uma2"/>
    <property type="match status" value="1"/>
</dbReference>
<dbReference type="Gene3D" id="3.90.1570.10">
    <property type="entry name" value="tt1808, chain A"/>
    <property type="match status" value="1"/>
</dbReference>
<name>A0ABR8G3F2_9NOSO</name>
<keyword evidence="2" id="KW-0378">Hydrolase</keyword>
<dbReference type="RefSeq" id="WP_190970401.1">
    <property type="nucleotide sequence ID" value="NZ_JACJTB010000050.1"/>
</dbReference>
<dbReference type="CDD" id="cd06260">
    <property type="entry name" value="DUF820-like"/>
    <property type="match status" value="1"/>
</dbReference>
<dbReference type="PANTHER" id="PTHR36558:SF1">
    <property type="entry name" value="RESTRICTION ENDONUCLEASE DOMAIN-CONTAINING PROTEIN-RELATED"/>
    <property type="match status" value="1"/>
</dbReference>
<dbReference type="InterPro" id="IPR008538">
    <property type="entry name" value="Uma2"/>
</dbReference>
<organism evidence="2 3">
    <name type="scientific">Nostoc spongiaeforme FACHB-130</name>
    <dbReference type="NCBI Taxonomy" id="1357510"/>
    <lineage>
        <taxon>Bacteria</taxon>
        <taxon>Bacillati</taxon>
        <taxon>Cyanobacteriota</taxon>
        <taxon>Cyanophyceae</taxon>
        <taxon>Nostocales</taxon>
        <taxon>Nostocaceae</taxon>
        <taxon>Nostoc</taxon>
    </lineage>
</organism>
<evidence type="ECO:0000313" key="2">
    <source>
        <dbReference type="EMBL" id="MBD2597768.1"/>
    </source>
</evidence>
<dbReference type="Proteomes" id="UP000603457">
    <property type="component" value="Unassembled WGS sequence"/>
</dbReference>
<comment type="caution">
    <text evidence="2">The sequence shown here is derived from an EMBL/GenBank/DDBJ whole genome shotgun (WGS) entry which is preliminary data.</text>
</comment>
<dbReference type="InterPro" id="IPR011335">
    <property type="entry name" value="Restrct_endonuc-II-like"/>
</dbReference>
<dbReference type="SUPFAM" id="SSF52980">
    <property type="entry name" value="Restriction endonuclease-like"/>
    <property type="match status" value="1"/>
</dbReference>
<dbReference type="InterPro" id="IPR012296">
    <property type="entry name" value="Nuclease_put_TT1808"/>
</dbReference>
<keyword evidence="3" id="KW-1185">Reference proteome</keyword>
<feature type="domain" description="Putative restriction endonuclease" evidence="1">
    <location>
        <begin position="12"/>
        <end position="179"/>
    </location>
</feature>
<protein>
    <submittedName>
        <fullName evidence="2">Uma2 family endonuclease</fullName>
    </submittedName>
</protein>
<evidence type="ECO:0000259" key="1">
    <source>
        <dbReference type="Pfam" id="PF05685"/>
    </source>
</evidence>
<reference evidence="2 3" key="1">
    <citation type="journal article" date="2020" name="ISME J.">
        <title>Comparative genomics reveals insights into cyanobacterial evolution and habitat adaptation.</title>
        <authorList>
            <person name="Chen M.Y."/>
            <person name="Teng W.K."/>
            <person name="Zhao L."/>
            <person name="Hu C.X."/>
            <person name="Zhou Y.K."/>
            <person name="Han B.P."/>
            <person name="Song L.R."/>
            <person name="Shu W.S."/>
        </authorList>
    </citation>
    <scope>NUCLEOTIDE SEQUENCE [LARGE SCALE GENOMIC DNA]</scope>
    <source>
        <strain evidence="2 3">FACHB-130</strain>
    </source>
</reference>